<dbReference type="EMBL" id="KE504233">
    <property type="protein sequence ID" value="EPS94442.1"/>
    <property type="molecule type" value="Genomic_DNA"/>
</dbReference>
<dbReference type="PANTHER" id="PTHR43570:SF16">
    <property type="entry name" value="ALDEHYDE DEHYDROGENASE TYPE III, ISOFORM Q"/>
    <property type="match status" value="1"/>
</dbReference>
<evidence type="ECO:0000256" key="1">
    <source>
        <dbReference type="ARBA" id="ARBA00009986"/>
    </source>
</evidence>
<dbReference type="InterPro" id="IPR016162">
    <property type="entry name" value="Ald_DH_N"/>
</dbReference>
<dbReference type="PIRSF" id="PIRSF036492">
    <property type="entry name" value="ALDH"/>
    <property type="match status" value="1"/>
</dbReference>
<evidence type="ECO:0000256" key="4">
    <source>
        <dbReference type="PIRSR" id="PIRSR036492-1"/>
    </source>
</evidence>
<dbReference type="InParanoid" id="S8DP86"/>
<dbReference type="OrthoDB" id="440325at2759"/>
<dbReference type="InterPro" id="IPR015590">
    <property type="entry name" value="Aldehyde_DH_dom"/>
</dbReference>
<dbReference type="Gene3D" id="3.40.605.10">
    <property type="entry name" value="Aldehyde Dehydrogenase, Chain A, domain 1"/>
    <property type="match status" value="1"/>
</dbReference>
<dbReference type="HOGENOM" id="CLU_005391_3_1_1"/>
<feature type="active site" evidence="4">
    <location>
        <position position="255"/>
    </location>
</feature>
<protein>
    <recommendedName>
        <fullName evidence="3">Aldehyde dehydrogenase</fullName>
    </recommendedName>
</protein>
<dbReference type="GO" id="GO:0004029">
    <property type="term" value="F:aldehyde dehydrogenase (NAD+) activity"/>
    <property type="evidence" value="ECO:0007669"/>
    <property type="project" value="TreeGrafter"/>
</dbReference>
<keyword evidence="7" id="KW-1185">Reference proteome</keyword>
<evidence type="ECO:0000259" key="5">
    <source>
        <dbReference type="Pfam" id="PF00171"/>
    </source>
</evidence>
<gene>
    <name evidence="6" type="ORF">FOMPIDRAFT_1033370</name>
</gene>
<sequence length="478" mass="52810">MSTPLAYTPIEEIPRIRETLKQGFATGKSRDVKWRKKQILQLWHLVEDNFDLMRKALFDDLGRAPDESDGAHSTELNSLILEIKAAYDNVGTWSQTEKASWHYMWFAMSPATRIEPKGVVLLITPFNFPLYLLLAPFAAAIAAGNACVLKPSEGSTACAALLTDLFPKYMDQEFFRVVNGGIPETTKLLELQWDHSNQTVAKIVLTAAAQHLTPVTLEGPSQGKNAAVFDPRVSNLKVAAKRLMWGKLTNAGQICMSPDYAIVPAHFQDAFVDACIAAYYEMHPKDPKETGNLALIASDKHAQRVQRLLEGTKGNVVLGGHIDMKTRFCEATIVKDVTLEDILMSEELFAPILPVVPVKDVDEAISVINSLGQSLVLHVFSSDSAFKKKVFDNTQSGLAIANETLLHIQTVGIPFGGVGTSGYGATTGKAAFDQFVHRRATIDSPFWLDTFLLYVRYPPYTKRNNAMLSMFMHPKPPA</sequence>
<accession>S8DP86</accession>
<comment type="similarity">
    <text evidence="1 3">Belongs to the aldehyde dehydrogenase family.</text>
</comment>
<reference evidence="6 7" key="1">
    <citation type="journal article" date="2012" name="Science">
        <title>The Paleozoic origin of enzymatic lignin decomposition reconstructed from 31 fungal genomes.</title>
        <authorList>
            <person name="Floudas D."/>
            <person name="Binder M."/>
            <person name="Riley R."/>
            <person name="Barry K."/>
            <person name="Blanchette R.A."/>
            <person name="Henrissat B."/>
            <person name="Martinez A.T."/>
            <person name="Otillar R."/>
            <person name="Spatafora J.W."/>
            <person name="Yadav J.S."/>
            <person name="Aerts A."/>
            <person name="Benoit I."/>
            <person name="Boyd A."/>
            <person name="Carlson A."/>
            <person name="Copeland A."/>
            <person name="Coutinho P.M."/>
            <person name="de Vries R.P."/>
            <person name="Ferreira P."/>
            <person name="Findley K."/>
            <person name="Foster B."/>
            <person name="Gaskell J."/>
            <person name="Glotzer D."/>
            <person name="Gorecki P."/>
            <person name="Heitman J."/>
            <person name="Hesse C."/>
            <person name="Hori C."/>
            <person name="Igarashi K."/>
            <person name="Jurgens J.A."/>
            <person name="Kallen N."/>
            <person name="Kersten P."/>
            <person name="Kohler A."/>
            <person name="Kuees U."/>
            <person name="Kumar T.K.A."/>
            <person name="Kuo A."/>
            <person name="LaButti K."/>
            <person name="Larrondo L.F."/>
            <person name="Lindquist E."/>
            <person name="Ling A."/>
            <person name="Lombard V."/>
            <person name="Lucas S."/>
            <person name="Lundell T."/>
            <person name="Martin R."/>
            <person name="McLaughlin D.J."/>
            <person name="Morgenstern I."/>
            <person name="Morin E."/>
            <person name="Murat C."/>
            <person name="Nagy L.G."/>
            <person name="Nolan M."/>
            <person name="Ohm R.A."/>
            <person name="Patyshakuliyeva A."/>
            <person name="Rokas A."/>
            <person name="Ruiz-Duenas F.J."/>
            <person name="Sabat G."/>
            <person name="Salamov A."/>
            <person name="Samejima M."/>
            <person name="Schmutz J."/>
            <person name="Slot J.C."/>
            <person name="St John F."/>
            <person name="Stenlid J."/>
            <person name="Sun H."/>
            <person name="Sun S."/>
            <person name="Syed K."/>
            <person name="Tsang A."/>
            <person name="Wiebenga A."/>
            <person name="Young D."/>
            <person name="Pisabarro A."/>
            <person name="Eastwood D.C."/>
            <person name="Martin F."/>
            <person name="Cullen D."/>
            <person name="Grigoriev I.V."/>
            <person name="Hibbett D.S."/>
        </authorList>
    </citation>
    <scope>NUCLEOTIDE SEQUENCE</scope>
    <source>
        <strain evidence="7">FP-58527</strain>
    </source>
</reference>
<evidence type="ECO:0000313" key="7">
    <source>
        <dbReference type="Proteomes" id="UP000015241"/>
    </source>
</evidence>
<dbReference type="InterPro" id="IPR016163">
    <property type="entry name" value="Ald_DH_C"/>
</dbReference>
<dbReference type="InterPro" id="IPR012394">
    <property type="entry name" value="Aldehyde_DH_NAD(P)"/>
</dbReference>
<keyword evidence="2 3" id="KW-0560">Oxidoreductase</keyword>
<dbReference type="PANTHER" id="PTHR43570">
    <property type="entry name" value="ALDEHYDE DEHYDROGENASE"/>
    <property type="match status" value="1"/>
</dbReference>
<evidence type="ECO:0000256" key="3">
    <source>
        <dbReference type="PIRNR" id="PIRNR036492"/>
    </source>
</evidence>
<dbReference type="AlphaFoldDB" id="S8DP86"/>
<proteinExistence type="inferred from homology"/>
<dbReference type="SUPFAM" id="SSF53720">
    <property type="entry name" value="ALDH-like"/>
    <property type="match status" value="1"/>
</dbReference>
<dbReference type="InterPro" id="IPR016161">
    <property type="entry name" value="Ald_DH/histidinol_DH"/>
</dbReference>
<dbReference type="Proteomes" id="UP000015241">
    <property type="component" value="Unassembled WGS sequence"/>
</dbReference>
<dbReference type="STRING" id="743788.S8DP86"/>
<dbReference type="Pfam" id="PF00171">
    <property type="entry name" value="Aldedh"/>
    <property type="match status" value="1"/>
</dbReference>
<dbReference type="eggNOG" id="KOG2456">
    <property type="taxonomic scope" value="Eukaryota"/>
</dbReference>
<dbReference type="GO" id="GO:0005737">
    <property type="term" value="C:cytoplasm"/>
    <property type="evidence" value="ECO:0007669"/>
    <property type="project" value="TreeGrafter"/>
</dbReference>
<organism evidence="6 7">
    <name type="scientific">Fomitopsis schrenkii</name>
    <name type="common">Brown rot fungus</name>
    <dbReference type="NCBI Taxonomy" id="2126942"/>
    <lineage>
        <taxon>Eukaryota</taxon>
        <taxon>Fungi</taxon>
        <taxon>Dikarya</taxon>
        <taxon>Basidiomycota</taxon>
        <taxon>Agaricomycotina</taxon>
        <taxon>Agaricomycetes</taxon>
        <taxon>Polyporales</taxon>
        <taxon>Fomitopsis</taxon>
    </lineage>
</organism>
<dbReference type="Gene3D" id="3.40.309.10">
    <property type="entry name" value="Aldehyde Dehydrogenase, Chain A, domain 2"/>
    <property type="match status" value="1"/>
</dbReference>
<feature type="domain" description="Aldehyde dehydrogenase" evidence="5">
    <location>
        <begin position="15"/>
        <end position="438"/>
    </location>
</feature>
<evidence type="ECO:0000256" key="2">
    <source>
        <dbReference type="ARBA" id="ARBA00023002"/>
    </source>
</evidence>
<evidence type="ECO:0000313" key="6">
    <source>
        <dbReference type="EMBL" id="EPS94442.1"/>
    </source>
</evidence>
<feature type="active site" evidence="4">
    <location>
        <position position="218"/>
    </location>
</feature>
<name>S8DP86_FOMSC</name>
<dbReference type="GO" id="GO:0006081">
    <property type="term" value="P:aldehyde metabolic process"/>
    <property type="evidence" value="ECO:0007669"/>
    <property type="project" value="InterPro"/>
</dbReference>